<feature type="compositionally biased region" description="Low complexity" evidence="1">
    <location>
        <begin position="28"/>
        <end position="57"/>
    </location>
</feature>
<evidence type="ECO:0008006" key="5">
    <source>
        <dbReference type="Google" id="ProtNLM"/>
    </source>
</evidence>
<reference evidence="4" key="1">
    <citation type="submission" date="2016-06" db="EMBL/GenBank/DDBJ databases">
        <authorList>
            <person name="Varghese N."/>
            <person name="Submissions Spin"/>
        </authorList>
    </citation>
    <scope>NUCLEOTIDE SEQUENCE [LARGE SCALE GENOMIC DNA]</scope>
    <source>
        <strain evidence="4">DSM 43903</strain>
    </source>
</reference>
<keyword evidence="2" id="KW-0732">Signal</keyword>
<feature type="chain" id="PRO_5038719444" description="Lipoprotein" evidence="2">
    <location>
        <begin position="20"/>
        <end position="152"/>
    </location>
</feature>
<name>A0A1C6V8B6_9ACTN</name>
<evidence type="ECO:0000313" key="3">
    <source>
        <dbReference type="EMBL" id="SCL62130.1"/>
    </source>
</evidence>
<gene>
    <name evidence="3" type="ORF">GA0070606_3568</name>
</gene>
<proteinExistence type="predicted"/>
<dbReference type="OrthoDB" id="3403464at2"/>
<organism evidence="3 4">
    <name type="scientific">Micromonospora citrea</name>
    <dbReference type="NCBI Taxonomy" id="47855"/>
    <lineage>
        <taxon>Bacteria</taxon>
        <taxon>Bacillati</taxon>
        <taxon>Actinomycetota</taxon>
        <taxon>Actinomycetes</taxon>
        <taxon>Micromonosporales</taxon>
        <taxon>Micromonosporaceae</taxon>
        <taxon>Micromonospora</taxon>
    </lineage>
</organism>
<protein>
    <recommendedName>
        <fullName evidence="5">Lipoprotein</fullName>
    </recommendedName>
</protein>
<feature type="region of interest" description="Disordered" evidence="1">
    <location>
        <begin position="26"/>
        <end position="57"/>
    </location>
</feature>
<dbReference type="RefSeq" id="WP_091101339.1">
    <property type="nucleotide sequence ID" value="NZ_FMHZ01000002.1"/>
</dbReference>
<dbReference type="PROSITE" id="PS51257">
    <property type="entry name" value="PROKAR_LIPOPROTEIN"/>
    <property type="match status" value="1"/>
</dbReference>
<evidence type="ECO:0000256" key="1">
    <source>
        <dbReference type="SAM" id="MobiDB-lite"/>
    </source>
</evidence>
<sequence>MSRCTRIVVAVLVSGALVACGTDDPPEAATTPATGAATATATPGTSPSVAAASSPAGVGFPSVDQAVARYLADASGARYVGPCERAKPDPDAVCAIKVATVDDGEVYGVGAPASEVVGFLLLRRGADGWRVVDDHTPDGVDASTPPWMAGIA</sequence>
<evidence type="ECO:0000313" key="4">
    <source>
        <dbReference type="Proteomes" id="UP000199001"/>
    </source>
</evidence>
<dbReference type="STRING" id="47855.GA0070606_3568"/>
<dbReference type="EMBL" id="FMHZ01000002">
    <property type="protein sequence ID" value="SCL62130.1"/>
    <property type="molecule type" value="Genomic_DNA"/>
</dbReference>
<dbReference type="Proteomes" id="UP000199001">
    <property type="component" value="Unassembled WGS sequence"/>
</dbReference>
<dbReference type="AlphaFoldDB" id="A0A1C6V8B6"/>
<feature type="signal peptide" evidence="2">
    <location>
        <begin position="1"/>
        <end position="19"/>
    </location>
</feature>
<evidence type="ECO:0000256" key="2">
    <source>
        <dbReference type="SAM" id="SignalP"/>
    </source>
</evidence>
<accession>A0A1C6V8B6</accession>
<keyword evidence="4" id="KW-1185">Reference proteome</keyword>